<feature type="transmembrane region" description="Helical" evidence="1">
    <location>
        <begin position="114"/>
        <end position="138"/>
    </location>
</feature>
<proteinExistence type="predicted"/>
<evidence type="ECO:0000313" key="2">
    <source>
        <dbReference type="EMBL" id="KAK3219765.1"/>
    </source>
</evidence>
<accession>A0AAE0ALI4</accession>
<keyword evidence="3" id="KW-1185">Reference proteome</keyword>
<dbReference type="Proteomes" id="UP001281410">
    <property type="component" value="Unassembled WGS sequence"/>
</dbReference>
<protein>
    <submittedName>
        <fullName evidence="2">Uncharacterized protein</fullName>
    </submittedName>
</protein>
<name>A0AAE0ALI4_9ROSI</name>
<feature type="transmembrane region" description="Helical" evidence="1">
    <location>
        <begin position="45"/>
        <end position="70"/>
    </location>
</feature>
<keyword evidence="1" id="KW-0812">Transmembrane</keyword>
<comment type="caution">
    <text evidence="2">The sequence shown here is derived from an EMBL/GenBank/DDBJ whole genome shotgun (WGS) entry which is preliminary data.</text>
</comment>
<organism evidence="2 3">
    <name type="scientific">Dipteronia sinensis</name>
    <dbReference type="NCBI Taxonomy" id="43782"/>
    <lineage>
        <taxon>Eukaryota</taxon>
        <taxon>Viridiplantae</taxon>
        <taxon>Streptophyta</taxon>
        <taxon>Embryophyta</taxon>
        <taxon>Tracheophyta</taxon>
        <taxon>Spermatophyta</taxon>
        <taxon>Magnoliopsida</taxon>
        <taxon>eudicotyledons</taxon>
        <taxon>Gunneridae</taxon>
        <taxon>Pentapetalae</taxon>
        <taxon>rosids</taxon>
        <taxon>malvids</taxon>
        <taxon>Sapindales</taxon>
        <taxon>Sapindaceae</taxon>
        <taxon>Hippocastanoideae</taxon>
        <taxon>Acereae</taxon>
        <taxon>Dipteronia</taxon>
    </lineage>
</organism>
<keyword evidence="1" id="KW-1133">Transmembrane helix</keyword>
<gene>
    <name evidence="2" type="ORF">Dsin_013735</name>
</gene>
<dbReference type="EMBL" id="JANJYJ010000004">
    <property type="protein sequence ID" value="KAK3219765.1"/>
    <property type="molecule type" value="Genomic_DNA"/>
</dbReference>
<sequence>MSYVARRKYKGRGTQSVKSNISSMFFCTLQHETDFLIPKFIAEKWWLSLSIAAGVVLLVPLLCYLCYIALRKLKAEEKKQWIRLIVSGVGALLAILLCSLSYLSRRKHKEENWWMSLTVAIGIALVIPLFCYLCYLAWRKIKDKGNYFKQIGQ</sequence>
<dbReference type="AlphaFoldDB" id="A0AAE0ALI4"/>
<reference evidence="2" key="1">
    <citation type="journal article" date="2023" name="Plant J.">
        <title>Genome sequences and population genomics provide insights into the demographic history, inbreeding, and mutation load of two 'living fossil' tree species of Dipteronia.</title>
        <authorList>
            <person name="Feng Y."/>
            <person name="Comes H.P."/>
            <person name="Chen J."/>
            <person name="Zhu S."/>
            <person name="Lu R."/>
            <person name="Zhang X."/>
            <person name="Li P."/>
            <person name="Qiu J."/>
            <person name="Olsen K.M."/>
            <person name="Qiu Y."/>
        </authorList>
    </citation>
    <scope>NUCLEOTIDE SEQUENCE</scope>
    <source>
        <strain evidence="2">NBL</strain>
    </source>
</reference>
<evidence type="ECO:0000313" key="3">
    <source>
        <dbReference type="Proteomes" id="UP001281410"/>
    </source>
</evidence>
<evidence type="ECO:0000256" key="1">
    <source>
        <dbReference type="SAM" id="Phobius"/>
    </source>
</evidence>
<feature type="transmembrane region" description="Helical" evidence="1">
    <location>
        <begin position="82"/>
        <end position="102"/>
    </location>
</feature>
<keyword evidence="1" id="KW-0472">Membrane</keyword>